<evidence type="ECO:0008006" key="3">
    <source>
        <dbReference type="Google" id="ProtNLM"/>
    </source>
</evidence>
<dbReference type="RefSeq" id="WP_084061739.1">
    <property type="nucleotide sequence ID" value="NZ_FWXO01000004.1"/>
</dbReference>
<dbReference type="Pfam" id="PF07609">
    <property type="entry name" value="DUF1572"/>
    <property type="match status" value="1"/>
</dbReference>
<dbReference type="OrthoDB" id="893570at2"/>
<reference evidence="1 2" key="1">
    <citation type="submission" date="2017-04" db="EMBL/GenBank/DDBJ databases">
        <authorList>
            <person name="Afonso C.L."/>
            <person name="Miller P.J."/>
            <person name="Scott M.A."/>
            <person name="Spackman E."/>
            <person name="Goraichik I."/>
            <person name="Dimitrov K.M."/>
            <person name="Suarez D.L."/>
            <person name="Swayne D.E."/>
        </authorList>
    </citation>
    <scope>NUCLEOTIDE SEQUENCE [LARGE SCALE GENOMIC DNA]</scope>
    <source>
        <strain evidence="1 2">DSM 21164</strain>
    </source>
</reference>
<sequence length="148" mass="16787">MLVNTLKEILTRDLNKLKIEIESYQNDSAIWYVNKNITNSAGTLCLHLVGNLNTFIGAAYGNTGYVRNRDAEFSLRDVKRTELIAQIEAVIAVVDATFNLLSDEDLEKPALVAHFTEEKTTGFFFVHLTAHLSYHLGQVNYHRRLLDC</sequence>
<evidence type="ECO:0000313" key="1">
    <source>
        <dbReference type="EMBL" id="SMC72405.1"/>
    </source>
</evidence>
<accession>A0A1W2BHF6</accession>
<dbReference type="InterPro" id="IPR034660">
    <property type="entry name" value="DinB/YfiT-like"/>
</dbReference>
<dbReference type="SUPFAM" id="SSF109854">
    <property type="entry name" value="DinB/YfiT-like putative metalloenzymes"/>
    <property type="match status" value="1"/>
</dbReference>
<dbReference type="InterPro" id="IPR011466">
    <property type="entry name" value="DUF1572"/>
</dbReference>
<evidence type="ECO:0000313" key="2">
    <source>
        <dbReference type="Proteomes" id="UP000192360"/>
    </source>
</evidence>
<dbReference type="STRING" id="504486.SAMN05660703_2407"/>
<dbReference type="Proteomes" id="UP000192360">
    <property type="component" value="Unassembled WGS sequence"/>
</dbReference>
<protein>
    <recommendedName>
        <fullName evidence="3">DinB superfamily protein</fullName>
    </recommendedName>
</protein>
<dbReference type="EMBL" id="FWXO01000004">
    <property type="protein sequence ID" value="SMC72405.1"/>
    <property type="molecule type" value="Genomic_DNA"/>
</dbReference>
<keyword evidence="2" id="KW-1185">Reference proteome</keyword>
<gene>
    <name evidence="1" type="ORF">SAMN05660703_2407</name>
</gene>
<name>A0A1W2BHF6_9FLAO</name>
<dbReference type="Gene3D" id="1.20.120.450">
    <property type="entry name" value="dinb family like domain"/>
    <property type="match status" value="1"/>
</dbReference>
<dbReference type="AlphaFoldDB" id="A0A1W2BHF6"/>
<proteinExistence type="predicted"/>
<organism evidence="1 2">
    <name type="scientific">Cellulophaga tyrosinoxydans</name>
    <dbReference type="NCBI Taxonomy" id="504486"/>
    <lineage>
        <taxon>Bacteria</taxon>
        <taxon>Pseudomonadati</taxon>
        <taxon>Bacteroidota</taxon>
        <taxon>Flavobacteriia</taxon>
        <taxon>Flavobacteriales</taxon>
        <taxon>Flavobacteriaceae</taxon>
        <taxon>Cellulophaga</taxon>
    </lineage>
</organism>